<reference evidence="1" key="1">
    <citation type="submission" date="2020-02" db="EMBL/GenBank/DDBJ databases">
        <authorList>
            <person name="Palmer J.M."/>
        </authorList>
    </citation>
    <scope>NUCLEOTIDE SEQUENCE</scope>
    <source>
        <strain evidence="1">EPUS1.4</strain>
        <tissue evidence="1">Thallus</tissue>
    </source>
</reference>
<proteinExistence type="predicted"/>
<dbReference type="EMBL" id="JAACFV010000118">
    <property type="protein sequence ID" value="KAF7505112.1"/>
    <property type="molecule type" value="Genomic_DNA"/>
</dbReference>
<accession>A0A8H7ACE5</accession>
<name>A0A8H7ACE5_9EURO</name>
<comment type="caution">
    <text evidence="1">The sequence shown here is derived from an EMBL/GenBank/DDBJ whole genome shotgun (WGS) entry which is preliminary data.</text>
</comment>
<evidence type="ECO:0000313" key="2">
    <source>
        <dbReference type="Proteomes" id="UP000606974"/>
    </source>
</evidence>
<dbReference type="AlphaFoldDB" id="A0A8H7ACE5"/>
<evidence type="ECO:0000313" key="1">
    <source>
        <dbReference type="EMBL" id="KAF7505112.1"/>
    </source>
</evidence>
<keyword evidence="2" id="KW-1185">Reference proteome</keyword>
<protein>
    <submittedName>
        <fullName evidence="1">Uncharacterized protein</fullName>
    </submittedName>
</protein>
<sequence>MKHLVTIVSFLTCPPLLQIHVEHHLPRPTETNGVLALPGRRKSRGDFLIRIYTESRLRTRNTYWKIEALFWAQAVPPLHEGKRQRIDNPRYWRVESLFWQNAYQIGATGMTRYDISDSDYWRCESLSGRRDGTNIKNSNR</sequence>
<dbReference type="Proteomes" id="UP000606974">
    <property type="component" value="Unassembled WGS sequence"/>
</dbReference>
<organism evidence="1 2">
    <name type="scientific">Endocarpon pusillum</name>
    <dbReference type="NCBI Taxonomy" id="364733"/>
    <lineage>
        <taxon>Eukaryota</taxon>
        <taxon>Fungi</taxon>
        <taxon>Dikarya</taxon>
        <taxon>Ascomycota</taxon>
        <taxon>Pezizomycotina</taxon>
        <taxon>Eurotiomycetes</taxon>
        <taxon>Chaetothyriomycetidae</taxon>
        <taxon>Verrucariales</taxon>
        <taxon>Verrucariaceae</taxon>
        <taxon>Endocarpon</taxon>
    </lineage>
</organism>
<gene>
    <name evidence="1" type="ORF">GJ744_001252</name>
</gene>